<organism evidence="2 3">
    <name type="scientific">Larinioides sclopetarius</name>
    <dbReference type="NCBI Taxonomy" id="280406"/>
    <lineage>
        <taxon>Eukaryota</taxon>
        <taxon>Metazoa</taxon>
        <taxon>Ecdysozoa</taxon>
        <taxon>Arthropoda</taxon>
        <taxon>Chelicerata</taxon>
        <taxon>Arachnida</taxon>
        <taxon>Araneae</taxon>
        <taxon>Araneomorphae</taxon>
        <taxon>Entelegynae</taxon>
        <taxon>Araneoidea</taxon>
        <taxon>Araneidae</taxon>
        <taxon>Larinioides</taxon>
    </lineage>
</organism>
<feature type="signal peptide" evidence="1">
    <location>
        <begin position="1"/>
        <end position="22"/>
    </location>
</feature>
<comment type="caution">
    <text evidence="2">The sequence shown here is derived from an EMBL/GenBank/DDBJ whole genome shotgun (WGS) entry which is preliminary data.</text>
</comment>
<dbReference type="EMBL" id="CAXIEN010000401">
    <property type="protein sequence ID" value="CAL1296619.1"/>
    <property type="molecule type" value="Genomic_DNA"/>
</dbReference>
<keyword evidence="3" id="KW-1185">Reference proteome</keyword>
<evidence type="ECO:0000256" key="1">
    <source>
        <dbReference type="SAM" id="SignalP"/>
    </source>
</evidence>
<gene>
    <name evidence="2" type="ORF">LARSCL_LOCUS19880</name>
</gene>
<evidence type="ECO:0000313" key="2">
    <source>
        <dbReference type="EMBL" id="CAL1296619.1"/>
    </source>
</evidence>
<feature type="chain" id="PRO_5043415945" evidence="1">
    <location>
        <begin position="23"/>
        <end position="349"/>
    </location>
</feature>
<proteinExistence type="predicted"/>
<dbReference type="AlphaFoldDB" id="A0AAV2BL41"/>
<evidence type="ECO:0000313" key="3">
    <source>
        <dbReference type="Proteomes" id="UP001497382"/>
    </source>
</evidence>
<name>A0AAV2BL41_9ARAC</name>
<reference evidence="2 3" key="1">
    <citation type="submission" date="2024-04" db="EMBL/GenBank/DDBJ databases">
        <authorList>
            <person name="Rising A."/>
            <person name="Reimegard J."/>
            <person name="Sonavane S."/>
            <person name="Akerstrom W."/>
            <person name="Nylinder S."/>
            <person name="Hedman E."/>
            <person name="Kallberg Y."/>
        </authorList>
    </citation>
    <scope>NUCLEOTIDE SEQUENCE [LARGE SCALE GENOMIC DNA]</scope>
</reference>
<sequence length="349" mass="40127">MSQLTFLVLFVFPLCFVQIGQCSPLNEKFFRGLVQFAITAETQLADKPIPDISHWRLQRIETINILKELREKLNNYSFNSMWSKVVDSTMSIFCKLAHLAEYIIKFLHSSLSEMNVSEFMCPAAQFEAKASSVIGSILSPEFQYNLQTILIKDREFSHILNEWVQSSLKLETEVQSIFGFDLKSKNSLYFLLLNEFNRLLSLTKNPKEALDLMKRGKYSEFLNKDFIDDLLLFKNSPLVSKKVQLSLFILSSLVSATKNDFVVHRNLGDLKISIIILSIWDKLGKNSPPVVKLSDYMLLKILDIVIEVTSFQNARKLITDDSNQYSDILGQIIEILEKEMTFIESSFSI</sequence>
<keyword evidence="1" id="KW-0732">Signal</keyword>
<accession>A0AAV2BL41</accession>
<protein>
    <submittedName>
        <fullName evidence="2">Uncharacterized protein</fullName>
    </submittedName>
</protein>
<dbReference type="Proteomes" id="UP001497382">
    <property type="component" value="Unassembled WGS sequence"/>
</dbReference>